<feature type="compositionally biased region" description="Basic and acidic residues" evidence="1">
    <location>
        <begin position="167"/>
        <end position="197"/>
    </location>
</feature>
<evidence type="ECO:0000313" key="2">
    <source>
        <dbReference type="EMBL" id="MDI3234445.1"/>
    </source>
</evidence>
<keyword evidence="3" id="KW-1185">Reference proteome</keyword>
<reference evidence="2 3" key="1">
    <citation type="submission" date="2023-04" db="EMBL/GenBank/DDBJ databases">
        <title>Antarctic isolates genomes.</title>
        <authorList>
            <person name="Dimov S.G."/>
        </authorList>
    </citation>
    <scope>NUCLEOTIDE SEQUENCE [LARGE SCALE GENOMIC DNA]</scope>
    <source>
        <strain evidence="2 3">AL19</strain>
    </source>
</reference>
<dbReference type="EMBL" id="JASBQV010000005">
    <property type="protein sequence ID" value="MDI3234445.1"/>
    <property type="molecule type" value="Genomic_DNA"/>
</dbReference>
<proteinExistence type="predicted"/>
<evidence type="ECO:0000256" key="1">
    <source>
        <dbReference type="SAM" id="MobiDB-lite"/>
    </source>
</evidence>
<dbReference type="Proteomes" id="UP001243286">
    <property type="component" value="Unassembled WGS sequence"/>
</dbReference>
<accession>A0ABT6R0S1</accession>
<organism evidence="2 3">
    <name type="scientific">Exiguobacterium antarcticum</name>
    <dbReference type="NCBI Taxonomy" id="132920"/>
    <lineage>
        <taxon>Bacteria</taxon>
        <taxon>Bacillati</taxon>
        <taxon>Bacillota</taxon>
        <taxon>Bacilli</taxon>
        <taxon>Bacillales</taxon>
        <taxon>Bacillales Family XII. Incertae Sedis</taxon>
        <taxon>Exiguobacterium</taxon>
    </lineage>
</organism>
<sequence length="325" mass="37034">MNLSKFIQSELETINTAQITKWLEDKSLSKRDYKRLIEDFKAIVIMEQAGFYEQADARFMQWKNLPLPAEIYRYRLAIAGKIGGKRLIRKRFSTFPAAVQNHPQLKPWKKNLHSNPLWLGGIVVAGLFVIGVTQFDFSEEATPKKVSEQTNVEQKLASLEKEVEQLKQKNEKLATSEAKKTETQKPKADQSKEKETEEPQASTKDPKQALKEAVSSVQSKEYETANQLLTGNVLTNKETAGMARFYKLIAAGKLKETKQSDYMAYRNDFPESGYMSDVLWMQAVYEQKNKVGNYKTTLQELAKQPDNEWSYAAKAILEGKSTLGD</sequence>
<feature type="region of interest" description="Disordered" evidence="1">
    <location>
        <begin position="167"/>
        <end position="216"/>
    </location>
</feature>
<evidence type="ECO:0000313" key="3">
    <source>
        <dbReference type="Proteomes" id="UP001243286"/>
    </source>
</evidence>
<name>A0ABT6R0S1_9BACL</name>
<gene>
    <name evidence="2" type="ORF">QK289_05455</name>
</gene>
<protein>
    <submittedName>
        <fullName evidence="2">Uncharacterized protein</fullName>
    </submittedName>
</protein>
<comment type="caution">
    <text evidence="2">The sequence shown here is derived from an EMBL/GenBank/DDBJ whole genome shotgun (WGS) entry which is preliminary data.</text>
</comment>
<dbReference type="RefSeq" id="WP_282355221.1">
    <property type="nucleotide sequence ID" value="NZ_JASBQV010000005.1"/>
</dbReference>